<evidence type="ECO:0000313" key="1">
    <source>
        <dbReference type="EMBL" id="KAL0631775.1"/>
    </source>
</evidence>
<comment type="caution">
    <text evidence="1">The sequence shown here is derived from an EMBL/GenBank/DDBJ whole genome shotgun (WGS) entry which is preliminary data.</text>
</comment>
<protein>
    <submittedName>
        <fullName evidence="1">Uncharacterized protein</fullName>
    </submittedName>
</protein>
<proteinExistence type="predicted"/>
<organism evidence="1 2">
    <name type="scientific">Discina gigas</name>
    <dbReference type="NCBI Taxonomy" id="1032678"/>
    <lineage>
        <taxon>Eukaryota</taxon>
        <taxon>Fungi</taxon>
        <taxon>Dikarya</taxon>
        <taxon>Ascomycota</taxon>
        <taxon>Pezizomycotina</taxon>
        <taxon>Pezizomycetes</taxon>
        <taxon>Pezizales</taxon>
        <taxon>Discinaceae</taxon>
        <taxon>Discina</taxon>
    </lineage>
</organism>
<dbReference type="Proteomes" id="UP001447188">
    <property type="component" value="Unassembled WGS sequence"/>
</dbReference>
<accession>A0ABR3G773</accession>
<gene>
    <name evidence="1" type="ORF">Q9L58_009365</name>
</gene>
<name>A0ABR3G773_9PEZI</name>
<sequence>MQDLRRHGELFGELQSINQAVAQLSTIGVSLDTIIELLKQPALRRADCSDRGPGPNSPTTTVPLVAHLDADEHNQRARLYNSLGEDGDFVLMPLWDHSNCVVTGFPRTLGQLAHFPGDSSADVQLIKLLKCFRLTPDPLLEHHQFCEFVGVNFGTLLHVHATYNLPLPRPVADLREQRESLRNSTVSFAAPPTRTTQCSIERLNTLARAENRITLFTLRPLRDIWGLVVPSFPKDLFQLFNQDCGERLFQAGREVCVR</sequence>
<reference evidence="1 2" key="1">
    <citation type="submission" date="2024-02" db="EMBL/GenBank/DDBJ databases">
        <title>Discinaceae phylogenomics.</title>
        <authorList>
            <person name="Dirks A.C."/>
            <person name="James T.Y."/>
        </authorList>
    </citation>
    <scope>NUCLEOTIDE SEQUENCE [LARGE SCALE GENOMIC DNA]</scope>
    <source>
        <strain evidence="1 2">ACD0624</strain>
    </source>
</reference>
<evidence type="ECO:0000313" key="2">
    <source>
        <dbReference type="Proteomes" id="UP001447188"/>
    </source>
</evidence>
<keyword evidence="2" id="KW-1185">Reference proteome</keyword>
<dbReference type="EMBL" id="JBBBZM010000213">
    <property type="protein sequence ID" value="KAL0631775.1"/>
    <property type="molecule type" value="Genomic_DNA"/>
</dbReference>